<feature type="chain" id="PRO_5046940437" evidence="1">
    <location>
        <begin position="27"/>
        <end position="95"/>
    </location>
</feature>
<dbReference type="EMBL" id="JAPFRD010000005">
    <property type="protein sequence ID" value="MCW8107909.1"/>
    <property type="molecule type" value="Genomic_DNA"/>
</dbReference>
<sequence length="95" mass="10953">MKAFIRRTMVITIVTCLTSISSYALQQDNYNERQLDKAQAAERATQQVNGRVLRVDKNKDNYRVKVLKRSGRVVSVDVDKRSGEVSPPQEKDRKR</sequence>
<name>A0ABT3P567_9ALTE</name>
<evidence type="ECO:0000313" key="2">
    <source>
        <dbReference type="EMBL" id="MCW8107909.1"/>
    </source>
</evidence>
<accession>A0ABT3P567</accession>
<proteinExistence type="predicted"/>
<dbReference type="RefSeq" id="WP_265616595.1">
    <property type="nucleotide sequence ID" value="NZ_JAPFRD010000005.1"/>
</dbReference>
<protein>
    <submittedName>
        <fullName evidence="2">PepSY domain-containing protein</fullName>
    </submittedName>
</protein>
<reference evidence="2" key="1">
    <citation type="submission" date="2022-11" db="EMBL/GenBank/DDBJ databases">
        <title>Alteromonas sp. nov., isolated from sea water of the Qingdao.</title>
        <authorList>
            <person name="Wang Q."/>
        </authorList>
    </citation>
    <scope>NUCLEOTIDE SEQUENCE</scope>
    <source>
        <strain evidence="2">ASW11-7</strain>
    </source>
</reference>
<dbReference type="Gene3D" id="3.30.505.20">
    <property type="match status" value="1"/>
</dbReference>
<comment type="caution">
    <text evidence="2">The sequence shown here is derived from an EMBL/GenBank/DDBJ whole genome shotgun (WGS) entry which is preliminary data.</text>
</comment>
<evidence type="ECO:0000256" key="1">
    <source>
        <dbReference type="SAM" id="SignalP"/>
    </source>
</evidence>
<evidence type="ECO:0000313" key="3">
    <source>
        <dbReference type="Proteomes" id="UP001142810"/>
    </source>
</evidence>
<keyword evidence="3" id="KW-1185">Reference proteome</keyword>
<keyword evidence="1" id="KW-0732">Signal</keyword>
<feature type="signal peptide" evidence="1">
    <location>
        <begin position="1"/>
        <end position="26"/>
    </location>
</feature>
<dbReference type="Proteomes" id="UP001142810">
    <property type="component" value="Unassembled WGS sequence"/>
</dbReference>
<organism evidence="2 3">
    <name type="scientific">Alteromonas aquimaris</name>
    <dbReference type="NCBI Taxonomy" id="2998417"/>
    <lineage>
        <taxon>Bacteria</taxon>
        <taxon>Pseudomonadati</taxon>
        <taxon>Pseudomonadota</taxon>
        <taxon>Gammaproteobacteria</taxon>
        <taxon>Alteromonadales</taxon>
        <taxon>Alteromonadaceae</taxon>
        <taxon>Alteromonas/Salinimonas group</taxon>
        <taxon>Alteromonas</taxon>
    </lineage>
</organism>
<gene>
    <name evidence="2" type="ORF">OPS25_05305</name>
</gene>